<dbReference type="Proteomes" id="UP001642360">
    <property type="component" value="Unassembled WGS sequence"/>
</dbReference>
<feature type="compositionally biased region" description="Polar residues" evidence="1">
    <location>
        <begin position="21"/>
        <end position="33"/>
    </location>
</feature>
<gene>
    <name evidence="2" type="ORF">ILEXP_LOCUS34434</name>
</gene>
<sequence length="85" mass="9804">MEEEPVASETATRRSKRTRAQTRTAEHQPSTANAKGRNDHDRTSENQEEREESFDDFDEPRLRTKRNRATESATVASRKTDQSLI</sequence>
<evidence type="ECO:0000256" key="1">
    <source>
        <dbReference type="SAM" id="MobiDB-lite"/>
    </source>
</evidence>
<feature type="non-terminal residue" evidence="2">
    <location>
        <position position="85"/>
    </location>
</feature>
<evidence type="ECO:0000313" key="3">
    <source>
        <dbReference type="Proteomes" id="UP001642360"/>
    </source>
</evidence>
<name>A0ABC8T795_9AQUA</name>
<comment type="caution">
    <text evidence="2">The sequence shown here is derived from an EMBL/GenBank/DDBJ whole genome shotgun (WGS) entry which is preliminary data.</text>
</comment>
<keyword evidence="3" id="KW-1185">Reference proteome</keyword>
<organism evidence="2 3">
    <name type="scientific">Ilex paraguariensis</name>
    <name type="common">yerba mate</name>
    <dbReference type="NCBI Taxonomy" id="185542"/>
    <lineage>
        <taxon>Eukaryota</taxon>
        <taxon>Viridiplantae</taxon>
        <taxon>Streptophyta</taxon>
        <taxon>Embryophyta</taxon>
        <taxon>Tracheophyta</taxon>
        <taxon>Spermatophyta</taxon>
        <taxon>Magnoliopsida</taxon>
        <taxon>eudicotyledons</taxon>
        <taxon>Gunneridae</taxon>
        <taxon>Pentapetalae</taxon>
        <taxon>asterids</taxon>
        <taxon>campanulids</taxon>
        <taxon>Aquifoliales</taxon>
        <taxon>Aquifoliaceae</taxon>
        <taxon>Ilex</taxon>
    </lineage>
</organism>
<feature type="compositionally biased region" description="Acidic residues" evidence="1">
    <location>
        <begin position="48"/>
        <end position="58"/>
    </location>
</feature>
<dbReference type="EMBL" id="CAUOFW020004364">
    <property type="protein sequence ID" value="CAK9165276.1"/>
    <property type="molecule type" value="Genomic_DNA"/>
</dbReference>
<accession>A0ABC8T795</accession>
<feature type="region of interest" description="Disordered" evidence="1">
    <location>
        <begin position="1"/>
        <end position="85"/>
    </location>
</feature>
<proteinExistence type="predicted"/>
<reference evidence="2 3" key="1">
    <citation type="submission" date="2024-02" db="EMBL/GenBank/DDBJ databases">
        <authorList>
            <person name="Vignale AGUSTIN F."/>
            <person name="Sosa J E."/>
            <person name="Modenutti C."/>
        </authorList>
    </citation>
    <scope>NUCLEOTIDE SEQUENCE [LARGE SCALE GENOMIC DNA]</scope>
</reference>
<feature type="compositionally biased region" description="Basic and acidic residues" evidence="1">
    <location>
        <begin position="36"/>
        <end position="47"/>
    </location>
</feature>
<evidence type="ECO:0000313" key="2">
    <source>
        <dbReference type="EMBL" id="CAK9165276.1"/>
    </source>
</evidence>
<dbReference type="AlphaFoldDB" id="A0ABC8T795"/>
<protein>
    <submittedName>
        <fullName evidence="2">Uncharacterized protein</fullName>
    </submittedName>
</protein>